<dbReference type="EMBL" id="FYDG01000003">
    <property type="protein sequence ID" value="SNB69078.1"/>
    <property type="molecule type" value="Genomic_DNA"/>
</dbReference>
<feature type="domain" description="HTH cro/C1-type" evidence="1">
    <location>
        <begin position="16"/>
        <end position="70"/>
    </location>
</feature>
<evidence type="ECO:0000259" key="1">
    <source>
        <dbReference type="PROSITE" id="PS50943"/>
    </source>
</evidence>
<dbReference type="Pfam" id="PF13560">
    <property type="entry name" value="HTH_31"/>
    <property type="match status" value="1"/>
</dbReference>
<dbReference type="GO" id="GO:0003677">
    <property type="term" value="F:DNA binding"/>
    <property type="evidence" value="ECO:0007669"/>
    <property type="project" value="InterPro"/>
</dbReference>
<proteinExistence type="predicted"/>
<dbReference type="RefSeq" id="WP_158255179.1">
    <property type="nucleotide sequence ID" value="NZ_FYDG01000003.1"/>
</dbReference>
<reference evidence="3" key="1">
    <citation type="submission" date="2017-06" db="EMBL/GenBank/DDBJ databases">
        <authorList>
            <person name="Varghese N."/>
            <person name="Submissions S."/>
        </authorList>
    </citation>
    <scope>NUCLEOTIDE SEQUENCE [LARGE SCALE GENOMIC DNA]</scope>
    <source>
        <strain evidence="3">DSM 137</strain>
    </source>
</reference>
<name>A0A212RAK1_RHOAC</name>
<dbReference type="PROSITE" id="PS50943">
    <property type="entry name" value="HTH_CROC1"/>
    <property type="match status" value="1"/>
</dbReference>
<dbReference type="CDD" id="cd00093">
    <property type="entry name" value="HTH_XRE"/>
    <property type="match status" value="1"/>
</dbReference>
<keyword evidence="3" id="KW-1185">Reference proteome</keyword>
<protein>
    <submittedName>
        <fullName evidence="2">Helix-turn-helix domain-containing protein</fullName>
    </submittedName>
</protein>
<dbReference type="SUPFAM" id="SSF47413">
    <property type="entry name" value="lambda repressor-like DNA-binding domains"/>
    <property type="match status" value="1"/>
</dbReference>
<dbReference type="AlphaFoldDB" id="A0A212RAK1"/>
<organism evidence="2 3">
    <name type="scientific">Rhodoblastus acidophilus</name>
    <name type="common">Rhodopseudomonas acidophila</name>
    <dbReference type="NCBI Taxonomy" id="1074"/>
    <lineage>
        <taxon>Bacteria</taxon>
        <taxon>Pseudomonadati</taxon>
        <taxon>Pseudomonadota</taxon>
        <taxon>Alphaproteobacteria</taxon>
        <taxon>Hyphomicrobiales</taxon>
        <taxon>Rhodoblastaceae</taxon>
        <taxon>Rhodoblastus</taxon>
    </lineage>
</organism>
<dbReference type="OrthoDB" id="8456096at2"/>
<dbReference type="Proteomes" id="UP000198418">
    <property type="component" value="Unassembled WGS sequence"/>
</dbReference>
<dbReference type="InterPro" id="IPR001387">
    <property type="entry name" value="Cro/C1-type_HTH"/>
</dbReference>
<evidence type="ECO:0000313" key="3">
    <source>
        <dbReference type="Proteomes" id="UP000198418"/>
    </source>
</evidence>
<dbReference type="SMART" id="SM00530">
    <property type="entry name" value="HTH_XRE"/>
    <property type="match status" value="1"/>
</dbReference>
<sequence length="125" mass="13940">MMPDINPIDKHVGGRLRTLREARGLSPEELVRAGRLSIDRLERLETGRERLNVDDMRRLCDVLGASPADFFVGLNDGGRSAPPGGDLSIEDEGRLLLADFRRIADPKKRRMLMMLAGAFAQENAR</sequence>
<gene>
    <name evidence="2" type="ORF">SAMN06265338_103157</name>
</gene>
<accession>A0A212RAK1</accession>
<dbReference type="Gene3D" id="1.10.260.40">
    <property type="entry name" value="lambda repressor-like DNA-binding domains"/>
    <property type="match status" value="1"/>
</dbReference>
<dbReference type="InterPro" id="IPR010982">
    <property type="entry name" value="Lambda_DNA-bd_dom_sf"/>
</dbReference>
<evidence type="ECO:0000313" key="2">
    <source>
        <dbReference type="EMBL" id="SNB69078.1"/>
    </source>
</evidence>